<dbReference type="InterPro" id="IPR011006">
    <property type="entry name" value="CheY-like_superfamily"/>
</dbReference>
<dbReference type="InterPro" id="IPR039420">
    <property type="entry name" value="WalR-like"/>
</dbReference>
<dbReference type="Pfam" id="PF00072">
    <property type="entry name" value="Response_reg"/>
    <property type="match status" value="1"/>
</dbReference>
<feature type="domain" description="Response regulatory" evidence="5">
    <location>
        <begin position="17"/>
        <end position="135"/>
    </location>
</feature>
<evidence type="ECO:0000256" key="2">
    <source>
        <dbReference type="PROSITE-ProRule" id="PRU00169"/>
    </source>
</evidence>
<dbReference type="RefSeq" id="WP_377042307.1">
    <property type="nucleotide sequence ID" value="NZ_JBHLUN010000001.1"/>
</dbReference>
<sequence>MPKKNMGMNFTEVKLYKIMIVGRDRLMREGLHQLVRRSPAILVADGRNASEAIGMLASDVTPDLALLNLQLQHEADDELSQLRELQLRFPETKLVILGDVVRSSIVKQAVRAGAHAVLSREISGDMLQKSLQFVMLGQLLLPASIVLSMMEDVANGTHADRPGSGEHPDVITATLPPSGLLLPNNPPAPRQHRTGPLSDREREILQCLIDGLSNKAVARKLDIAEATVKVHVKSLLRKIQVTNRTQAAVWGLSQGAAMELPSPAALVQDHGND</sequence>
<comment type="caution">
    <text evidence="2">Lacks conserved residue(s) required for the propagation of feature annotation.</text>
</comment>
<keyword evidence="7" id="KW-1185">Reference proteome</keyword>
<dbReference type="PANTHER" id="PTHR43214">
    <property type="entry name" value="TWO-COMPONENT RESPONSE REGULATOR"/>
    <property type="match status" value="1"/>
</dbReference>
<gene>
    <name evidence="6" type="ORF">ACFFGY_00130</name>
</gene>
<dbReference type="Proteomes" id="UP001589865">
    <property type="component" value="Unassembled WGS sequence"/>
</dbReference>
<evidence type="ECO:0000256" key="1">
    <source>
        <dbReference type="ARBA" id="ARBA00023125"/>
    </source>
</evidence>
<dbReference type="SUPFAM" id="SSF46894">
    <property type="entry name" value="C-terminal effector domain of the bipartite response regulators"/>
    <property type="match status" value="1"/>
</dbReference>
<dbReference type="PANTHER" id="PTHR43214:SF42">
    <property type="entry name" value="TRANSCRIPTIONAL REGULATORY PROTEIN DESR"/>
    <property type="match status" value="1"/>
</dbReference>
<evidence type="ECO:0000313" key="7">
    <source>
        <dbReference type="Proteomes" id="UP001589865"/>
    </source>
</evidence>
<reference evidence="6 7" key="1">
    <citation type="submission" date="2024-09" db="EMBL/GenBank/DDBJ databases">
        <authorList>
            <person name="Sun Q."/>
            <person name="Mori K."/>
        </authorList>
    </citation>
    <scope>NUCLEOTIDE SEQUENCE [LARGE SCALE GENOMIC DNA]</scope>
    <source>
        <strain evidence="6 7">TBRC 5777</strain>
    </source>
</reference>
<feature type="domain" description="HTH luxR-type" evidence="4">
    <location>
        <begin position="190"/>
        <end position="255"/>
    </location>
</feature>
<comment type="caution">
    <text evidence="6">The sequence shown here is derived from an EMBL/GenBank/DDBJ whole genome shotgun (WGS) entry which is preliminary data.</text>
</comment>
<dbReference type="InterPro" id="IPR036388">
    <property type="entry name" value="WH-like_DNA-bd_sf"/>
</dbReference>
<dbReference type="EMBL" id="JBHLUN010000001">
    <property type="protein sequence ID" value="MFC0406633.1"/>
    <property type="molecule type" value="Genomic_DNA"/>
</dbReference>
<keyword evidence="1" id="KW-0238">DNA-binding</keyword>
<dbReference type="PROSITE" id="PS50043">
    <property type="entry name" value="HTH_LUXR_2"/>
    <property type="match status" value="1"/>
</dbReference>
<organism evidence="6 7">
    <name type="scientific">Roseomonas elaeocarpi</name>
    <dbReference type="NCBI Taxonomy" id="907779"/>
    <lineage>
        <taxon>Bacteria</taxon>
        <taxon>Pseudomonadati</taxon>
        <taxon>Pseudomonadota</taxon>
        <taxon>Alphaproteobacteria</taxon>
        <taxon>Acetobacterales</taxon>
        <taxon>Roseomonadaceae</taxon>
        <taxon>Roseomonas</taxon>
    </lineage>
</organism>
<evidence type="ECO:0000256" key="3">
    <source>
        <dbReference type="SAM" id="MobiDB-lite"/>
    </source>
</evidence>
<dbReference type="PROSITE" id="PS50110">
    <property type="entry name" value="RESPONSE_REGULATORY"/>
    <property type="match status" value="1"/>
</dbReference>
<feature type="compositionally biased region" description="Basic and acidic residues" evidence="3">
    <location>
        <begin position="158"/>
        <end position="169"/>
    </location>
</feature>
<dbReference type="Gene3D" id="3.40.50.2300">
    <property type="match status" value="1"/>
</dbReference>
<dbReference type="SMART" id="SM00421">
    <property type="entry name" value="HTH_LUXR"/>
    <property type="match status" value="1"/>
</dbReference>
<dbReference type="PROSITE" id="PS00622">
    <property type="entry name" value="HTH_LUXR_1"/>
    <property type="match status" value="1"/>
</dbReference>
<dbReference type="PRINTS" id="PR00038">
    <property type="entry name" value="HTHLUXR"/>
</dbReference>
<dbReference type="Pfam" id="PF00196">
    <property type="entry name" value="GerE"/>
    <property type="match status" value="1"/>
</dbReference>
<dbReference type="CDD" id="cd06170">
    <property type="entry name" value="LuxR_C_like"/>
    <property type="match status" value="1"/>
</dbReference>
<accession>A0ABV6JPV4</accession>
<dbReference type="InterPro" id="IPR000792">
    <property type="entry name" value="Tscrpt_reg_LuxR_C"/>
</dbReference>
<protein>
    <submittedName>
        <fullName evidence="6">LuxR C-terminal-related transcriptional regulator</fullName>
    </submittedName>
</protein>
<evidence type="ECO:0000259" key="5">
    <source>
        <dbReference type="PROSITE" id="PS50110"/>
    </source>
</evidence>
<dbReference type="Gene3D" id="1.10.10.10">
    <property type="entry name" value="Winged helix-like DNA-binding domain superfamily/Winged helix DNA-binding domain"/>
    <property type="match status" value="1"/>
</dbReference>
<dbReference type="SUPFAM" id="SSF52172">
    <property type="entry name" value="CheY-like"/>
    <property type="match status" value="1"/>
</dbReference>
<proteinExistence type="predicted"/>
<dbReference type="InterPro" id="IPR016032">
    <property type="entry name" value="Sig_transdc_resp-reg_C-effctor"/>
</dbReference>
<name>A0ABV6JPV4_9PROT</name>
<evidence type="ECO:0000259" key="4">
    <source>
        <dbReference type="PROSITE" id="PS50043"/>
    </source>
</evidence>
<evidence type="ECO:0000313" key="6">
    <source>
        <dbReference type="EMBL" id="MFC0406633.1"/>
    </source>
</evidence>
<feature type="region of interest" description="Disordered" evidence="3">
    <location>
        <begin position="157"/>
        <end position="197"/>
    </location>
</feature>
<dbReference type="InterPro" id="IPR001789">
    <property type="entry name" value="Sig_transdc_resp-reg_receiver"/>
</dbReference>